<dbReference type="AlphaFoldDB" id="F4H3T6"/>
<proteinExistence type="predicted"/>
<evidence type="ECO:0000259" key="3">
    <source>
        <dbReference type="Pfam" id="PF12089"/>
    </source>
</evidence>
<feature type="domain" description="DUF3566" evidence="3">
    <location>
        <begin position="160"/>
        <end position="277"/>
    </location>
</feature>
<feature type="compositionally biased region" description="Basic and acidic residues" evidence="1">
    <location>
        <begin position="54"/>
        <end position="65"/>
    </location>
</feature>
<feature type="compositionally biased region" description="Pro residues" evidence="1">
    <location>
        <begin position="1"/>
        <end position="13"/>
    </location>
</feature>
<feature type="compositionally biased region" description="Low complexity" evidence="1">
    <location>
        <begin position="14"/>
        <end position="39"/>
    </location>
</feature>
<feature type="region of interest" description="Disordered" evidence="1">
    <location>
        <begin position="1"/>
        <end position="85"/>
    </location>
</feature>
<protein>
    <recommendedName>
        <fullName evidence="3">DUF3566 domain-containing protein</fullName>
    </recommendedName>
</protein>
<sequence length="278" mass="28870">MTDPTPPTIPPRLKPTTPTTARPSASGNGSSGARNGSGRTETAPPRGPAPTASEPRRDATDRPEAPVRVSTGVPRSTDEQEPPSPLMVAVDTATVWFKKAAGATSSALASVTRPRTEDPTMTSPASAPAATATRPPSRPATGATPLARPATGRIPTVGGPRRVRLAISRVDPWSVMKLSFLLSVAIGIMIVVAAAVIWLTLDGLHVFAKIDDLVTQITGSEGNVNILEFVEFRRVVSGATLIAVVDVFLMTALATIGAFLYNIVAALVGGVHVTMTDE</sequence>
<gene>
    <name evidence="4" type="ordered locus">Celf_0008</name>
</gene>
<evidence type="ECO:0000313" key="4">
    <source>
        <dbReference type="EMBL" id="AEE44160.1"/>
    </source>
</evidence>
<name>F4H3T6_CELFA</name>
<dbReference type="EMBL" id="CP002666">
    <property type="protein sequence ID" value="AEE44160.1"/>
    <property type="molecule type" value="Genomic_DNA"/>
</dbReference>
<feature type="compositionally biased region" description="Low complexity" evidence="1">
    <location>
        <begin position="119"/>
        <end position="145"/>
    </location>
</feature>
<evidence type="ECO:0000256" key="1">
    <source>
        <dbReference type="SAM" id="MobiDB-lite"/>
    </source>
</evidence>
<dbReference type="STRING" id="590998.Celf_0008"/>
<dbReference type="Proteomes" id="UP000008460">
    <property type="component" value="Chromosome"/>
</dbReference>
<dbReference type="KEGG" id="cfi:Celf_0008"/>
<reference evidence="4 5" key="1">
    <citation type="submission" date="2011-04" db="EMBL/GenBank/DDBJ databases">
        <title>Complete sequence of Cellulomonas fimi ATCC 484.</title>
        <authorList>
            <consortium name="US DOE Joint Genome Institute"/>
            <person name="Lucas S."/>
            <person name="Han J."/>
            <person name="Lapidus A."/>
            <person name="Cheng J.-F."/>
            <person name="Goodwin L."/>
            <person name="Pitluck S."/>
            <person name="Peters L."/>
            <person name="Chertkov O."/>
            <person name="Detter J.C."/>
            <person name="Han C."/>
            <person name="Tapia R."/>
            <person name="Land M."/>
            <person name="Hauser L."/>
            <person name="Kyrpides N."/>
            <person name="Ivanova N."/>
            <person name="Ovchinnikova G."/>
            <person name="Pagani I."/>
            <person name="Mead D."/>
            <person name="Brumm P."/>
            <person name="Woyke T."/>
        </authorList>
    </citation>
    <scope>NUCLEOTIDE SEQUENCE [LARGE SCALE GENOMIC DNA]</scope>
    <source>
        <strain evidence="5">ATCC 484 / DSM 20113 / JCM 1341 / NBRC 15513 / NCIMB 8980 / NCTC 7547</strain>
    </source>
</reference>
<dbReference type="Pfam" id="PF12089">
    <property type="entry name" value="DUF3566"/>
    <property type="match status" value="1"/>
</dbReference>
<keyword evidence="2" id="KW-1133">Transmembrane helix</keyword>
<accession>F4H3T6</accession>
<keyword evidence="5" id="KW-1185">Reference proteome</keyword>
<evidence type="ECO:0000313" key="5">
    <source>
        <dbReference type="Proteomes" id="UP000008460"/>
    </source>
</evidence>
<dbReference type="InterPro" id="IPR021949">
    <property type="entry name" value="DUF3566_TM"/>
</dbReference>
<dbReference type="HOGENOM" id="CLU_046697_0_2_11"/>
<feature type="transmembrane region" description="Helical" evidence="2">
    <location>
        <begin position="178"/>
        <end position="201"/>
    </location>
</feature>
<feature type="region of interest" description="Disordered" evidence="1">
    <location>
        <begin position="104"/>
        <end position="155"/>
    </location>
</feature>
<organism evidence="4 5">
    <name type="scientific">Cellulomonas fimi (strain ATCC 484 / DSM 20113 / JCM 1341 / CCUG 24087 / LMG 16345 / NBRC 15513 / NCIMB 8980 / NCTC 7547 / NRS-133)</name>
    <dbReference type="NCBI Taxonomy" id="590998"/>
    <lineage>
        <taxon>Bacteria</taxon>
        <taxon>Bacillati</taxon>
        <taxon>Actinomycetota</taxon>
        <taxon>Actinomycetes</taxon>
        <taxon>Micrococcales</taxon>
        <taxon>Cellulomonadaceae</taxon>
        <taxon>Cellulomonas</taxon>
    </lineage>
</organism>
<feature type="transmembrane region" description="Helical" evidence="2">
    <location>
        <begin position="241"/>
        <end position="268"/>
    </location>
</feature>
<keyword evidence="2" id="KW-0812">Transmembrane</keyword>
<keyword evidence="2" id="KW-0472">Membrane</keyword>
<dbReference type="RefSeq" id="WP_013769190.1">
    <property type="nucleotide sequence ID" value="NC_015514.1"/>
</dbReference>
<dbReference type="eggNOG" id="COG3266">
    <property type="taxonomic scope" value="Bacteria"/>
</dbReference>
<evidence type="ECO:0000256" key="2">
    <source>
        <dbReference type="SAM" id="Phobius"/>
    </source>
</evidence>